<evidence type="ECO:0000313" key="1">
    <source>
        <dbReference type="EMBL" id="KAK4152216.1"/>
    </source>
</evidence>
<reference evidence="1" key="1">
    <citation type="journal article" date="2023" name="Mol. Phylogenet. Evol.">
        <title>Genome-scale phylogeny and comparative genomics of the fungal order Sordariales.</title>
        <authorList>
            <person name="Hensen N."/>
            <person name="Bonometti L."/>
            <person name="Westerberg I."/>
            <person name="Brannstrom I.O."/>
            <person name="Guillou S."/>
            <person name="Cros-Aarteil S."/>
            <person name="Calhoun S."/>
            <person name="Haridas S."/>
            <person name="Kuo A."/>
            <person name="Mondo S."/>
            <person name="Pangilinan J."/>
            <person name="Riley R."/>
            <person name="LaButti K."/>
            <person name="Andreopoulos B."/>
            <person name="Lipzen A."/>
            <person name="Chen C."/>
            <person name="Yan M."/>
            <person name="Daum C."/>
            <person name="Ng V."/>
            <person name="Clum A."/>
            <person name="Steindorff A."/>
            <person name="Ohm R.A."/>
            <person name="Martin F."/>
            <person name="Silar P."/>
            <person name="Natvig D.O."/>
            <person name="Lalanne C."/>
            <person name="Gautier V."/>
            <person name="Ament-Velasquez S.L."/>
            <person name="Kruys A."/>
            <person name="Hutchinson M.I."/>
            <person name="Powell A.J."/>
            <person name="Barry K."/>
            <person name="Miller A.N."/>
            <person name="Grigoriev I.V."/>
            <person name="Debuchy R."/>
            <person name="Gladieux P."/>
            <person name="Hiltunen Thoren M."/>
            <person name="Johannesson H."/>
        </authorList>
    </citation>
    <scope>NUCLEOTIDE SEQUENCE</scope>
    <source>
        <strain evidence="1">CBS 538.74</strain>
    </source>
</reference>
<keyword evidence="2" id="KW-1185">Reference proteome</keyword>
<accession>A0AAN6VJX8</accession>
<name>A0AAN6VJX8_9PEZI</name>
<protein>
    <submittedName>
        <fullName evidence="1">Uncharacterized protein</fullName>
    </submittedName>
</protein>
<dbReference type="Proteomes" id="UP001302745">
    <property type="component" value="Unassembled WGS sequence"/>
</dbReference>
<organism evidence="1 2">
    <name type="scientific">Chaetomidium leptoderma</name>
    <dbReference type="NCBI Taxonomy" id="669021"/>
    <lineage>
        <taxon>Eukaryota</taxon>
        <taxon>Fungi</taxon>
        <taxon>Dikarya</taxon>
        <taxon>Ascomycota</taxon>
        <taxon>Pezizomycotina</taxon>
        <taxon>Sordariomycetes</taxon>
        <taxon>Sordariomycetidae</taxon>
        <taxon>Sordariales</taxon>
        <taxon>Chaetomiaceae</taxon>
        <taxon>Chaetomidium</taxon>
    </lineage>
</organism>
<gene>
    <name evidence="1" type="ORF">C8A00DRAFT_35127</name>
</gene>
<proteinExistence type="predicted"/>
<reference evidence="1" key="2">
    <citation type="submission" date="2023-05" db="EMBL/GenBank/DDBJ databases">
        <authorList>
            <consortium name="Lawrence Berkeley National Laboratory"/>
            <person name="Steindorff A."/>
            <person name="Hensen N."/>
            <person name="Bonometti L."/>
            <person name="Westerberg I."/>
            <person name="Brannstrom I.O."/>
            <person name="Guillou S."/>
            <person name="Cros-Aarteil S."/>
            <person name="Calhoun S."/>
            <person name="Haridas S."/>
            <person name="Kuo A."/>
            <person name="Mondo S."/>
            <person name="Pangilinan J."/>
            <person name="Riley R."/>
            <person name="Labutti K."/>
            <person name="Andreopoulos B."/>
            <person name="Lipzen A."/>
            <person name="Chen C."/>
            <person name="Yanf M."/>
            <person name="Daum C."/>
            <person name="Ng V."/>
            <person name="Clum A."/>
            <person name="Ohm R."/>
            <person name="Martin F."/>
            <person name="Silar P."/>
            <person name="Natvig D."/>
            <person name="Lalanne C."/>
            <person name="Gautier V."/>
            <person name="Ament-Velasquez S.L."/>
            <person name="Kruys A."/>
            <person name="Hutchinson M.I."/>
            <person name="Powell A.J."/>
            <person name="Barry K."/>
            <person name="Miller A.N."/>
            <person name="Grigoriev I.V."/>
            <person name="Debuchy R."/>
            <person name="Gladieux P."/>
            <person name="Thoren M.H."/>
            <person name="Johannesson H."/>
        </authorList>
    </citation>
    <scope>NUCLEOTIDE SEQUENCE</scope>
    <source>
        <strain evidence="1">CBS 538.74</strain>
    </source>
</reference>
<dbReference type="AlphaFoldDB" id="A0AAN6VJX8"/>
<dbReference type="EMBL" id="MU856983">
    <property type="protein sequence ID" value="KAK4152216.1"/>
    <property type="molecule type" value="Genomic_DNA"/>
</dbReference>
<evidence type="ECO:0000313" key="2">
    <source>
        <dbReference type="Proteomes" id="UP001302745"/>
    </source>
</evidence>
<comment type="caution">
    <text evidence="1">The sequence shown here is derived from an EMBL/GenBank/DDBJ whole genome shotgun (WGS) entry which is preliminary data.</text>
</comment>
<sequence length="320" mass="36168">MDMDALDTLDVDRPLLLPLFAIPPHLPAEHVRHKVEELKAMLGPVLDEKRAHGRAVSYSTERQTLHVLSQCSAVLGPGRDHNTDTNRLVINVVRDLVEHIRMGEEYAPAVACLQDLWKECFLEQYSHYAASFKKETKMDLVNVADTAYISLSPLGSPTIVYAPPLLHPLPPVPRGMDPEVWVLFLSCRWLDIYKRMCAEYAAEATVADNPDLPASAQTQPHLLNLLRRLATLTNTQLPRIVMAITTYAHYTSPMVPSLPTLGVWGNHEEFKIRLELEWQGLDQTPLEDRAIKRIKKLISDMASEYLEVLPFDHARGLFAK</sequence>